<dbReference type="Proteomes" id="UP000186469">
    <property type="component" value="Unassembled WGS sequence"/>
</dbReference>
<keyword evidence="1" id="KW-0812">Transmembrane</keyword>
<dbReference type="RefSeq" id="WP_084650605.1">
    <property type="nucleotide sequence ID" value="NZ_FRDI01000004.1"/>
</dbReference>
<keyword evidence="1" id="KW-1133">Transmembrane helix</keyword>
<feature type="transmembrane region" description="Helical" evidence="1">
    <location>
        <begin position="420"/>
        <end position="449"/>
    </location>
</feature>
<dbReference type="PANTHER" id="PTHR35342">
    <property type="entry name" value="TRICARBOXYLIC TRANSPORT PROTEIN"/>
    <property type="match status" value="1"/>
</dbReference>
<evidence type="ECO:0000313" key="4">
    <source>
        <dbReference type="Proteomes" id="UP000186469"/>
    </source>
</evidence>
<dbReference type="Pfam" id="PF01970">
    <property type="entry name" value="TctA"/>
    <property type="match status" value="1"/>
</dbReference>
<accession>A0A1M7SMY5</accession>
<dbReference type="AlphaFoldDB" id="A0A1M7SMY5"/>
<evidence type="ECO:0000313" key="3">
    <source>
        <dbReference type="EMBL" id="SHN59793.1"/>
    </source>
</evidence>
<dbReference type="OrthoDB" id="9781349at2"/>
<protein>
    <submittedName>
        <fullName evidence="3">Putative tricarboxylic transport membrane protein</fullName>
    </submittedName>
</protein>
<feature type="transmembrane region" description="Helical" evidence="1">
    <location>
        <begin position="360"/>
        <end position="384"/>
    </location>
</feature>
<sequence>MTEWMSDISIGIIHALNVWVFLAALIGVIIGTLIGVLPGLGPPVAISLAIPLTFGFDPLIGMSVMLGIYKGGTYGGSISAILINTPGTPAASATVLDGYPLAQQGKAGKALDIALYASVFGDAFSILLLCVIAQPIAAVASKFGPIELFSLLLFAMTVIAGLAGKSMVKGLIGAGFGLALSLIGLDPVEGLPRFTYGIDSLEAGLNAIPIIVGLFAIAEQMQQVAERARVNECMEEEPKSLDPGDDHATWKDVKSVLPIFFSGSLIGASIGALPGTGAAAAAFMNYGLAKKRSKNPELFGKGSLEGVAAAESANNAVCGGALVPMLTLGIPGDVVTAILMGALMLHGINTGPSVFVEHRAFVFTLFGMLLVSVFMLLFVGKIACNACRRLACLPNYYIFPVVLLLCVAGSYALSFSMFDVWVMLAFGVLGFFLNYMGIPLPPFIIAFILAPKMEQSLRQGLIISGGDLSVLITHPLSAFFLILTVFTIIKIVLGARKKTSTI</sequence>
<keyword evidence="4" id="KW-1185">Reference proteome</keyword>
<reference evidence="3 4" key="1">
    <citation type="submission" date="2016-12" db="EMBL/GenBank/DDBJ databases">
        <authorList>
            <person name="Song W.-J."/>
            <person name="Kurnit D.M."/>
        </authorList>
    </citation>
    <scope>NUCLEOTIDE SEQUENCE [LARGE SCALE GENOMIC DNA]</scope>
    <source>
        <strain evidence="3 4">DSM 11393</strain>
    </source>
</reference>
<feature type="transmembrane region" description="Helical" evidence="1">
    <location>
        <begin position="396"/>
        <end position="414"/>
    </location>
</feature>
<name>A0A1M7SMY5_9BACT</name>
<feature type="transmembrane region" description="Helical" evidence="1">
    <location>
        <begin position="470"/>
        <end position="493"/>
    </location>
</feature>
<dbReference type="EMBL" id="FRDI01000004">
    <property type="protein sequence ID" value="SHN59793.1"/>
    <property type="molecule type" value="Genomic_DNA"/>
</dbReference>
<dbReference type="PANTHER" id="PTHR35342:SF5">
    <property type="entry name" value="TRICARBOXYLIC TRANSPORT PROTEIN"/>
    <property type="match status" value="1"/>
</dbReference>
<organism evidence="3 4">
    <name type="scientific">Desulfovibrio litoralis DSM 11393</name>
    <dbReference type="NCBI Taxonomy" id="1121455"/>
    <lineage>
        <taxon>Bacteria</taxon>
        <taxon>Pseudomonadati</taxon>
        <taxon>Thermodesulfobacteriota</taxon>
        <taxon>Desulfovibrionia</taxon>
        <taxon>Desulfovibrionales</taxon>
        <taxon>Desulfovibrionaceae</taxon>
        <taxon>Desulfovibrio</taxon>
    </lineage>
</organism>
<dbReference type="InterPro" id="IPR002823">
    <property type="entry name" value="DUF112_TM"/>
</dbReference>
<evidence type="ECO:0000256" key="1">
    <source>
        <dbReference type="SAM" id="Phobius"/>
    </source>
</evidence>
<dbReference type="STRING" id="1121455.SAMN02745728_01053"/>
<keyword evidence="1" id="KW-0472">Membrane</keyword>
<feature type="transmembrane region" description="Helical" evidence="1">
    <location>
        <begin position="259"/>
        <end position="284"/>
    </location>
</feature>
<feature type="transmembrane region" description="Helical" evidence="1">
    <location>
        <begin position="44"/>
        <end position="69"/>
    </location>
</feature>
<gene>
    <name evidence="3" type="ORF">SAMN02745728_01053</name>
</gene>
<proteinExistence type="predicted"/>
<evidence type="ECO:0000259" key="2">
    <source>
        <dbReference type="Pfam" id="PF01970"/>
    </source>
</evidence>
<feature type="transmembrane region" description="Helical" evidence="1">
    <location>
        <begin position="113"/>
        <end position="137"/>
    </location>
</feature>
<feature type="transmembrane region" description="Helical" evidence="1">
    <location>
        <begin position="12"/>
        <end position="38"/>
    </location>
</feature>
<feature type="transmembrane region" description="Helical" evidence="1">
    <location>
        <begin position="330"/>
        <end position="348"/>
    </location>
</feature>
<feature type="transmembrane region" description="Helical" evidence="1">
    <location>
        <begin position="143"/>
        <end position="163"/>
    </location>
</feature>
<feature type="domain" description="DUF112" evidence="2">
    <location>
        <begin position="22"/>
        <end position="445"/>
    </location>
</feature>